<dbReference type="EMBL" id="KZ502845">
    <property type="protein sequence ID" value="PKU72051.1"/>
    <property type="molecule type" value="Genomic_DNA"/>
</dbReference>
<dbReference type="OrthoDB" id="2021143at2759"/>
<evidence type="ECO:0000256" key="1">
    <source>
        <dbReference type="ARBA" id="ARBA00009505"/>
    </source>
</evidence>
<keyword evidence="2" id="KW-0576">Peroxisome</keyword>
<comment type="subcellular location">
    <subcellularLocation>
        <location evidence="2">Peroxisome membrane</location>
    </subcellularLocation>
</comment>
<sequence length="366" mass="41197">MEGYKLWVQKNREFVQSLESLANGLTWLLPERFSNNEIGSEAVYAFLGIVSAVNQHIINTSSGKCQPPGSEEQIPWSLCISILKDLETVVEVAAEHFYGKDRKWNFIIFMELAKALVRLGSFHDSGYHMLLQGGEVLNAKKLPGVPEPHLGGSRNPEMSAGYCGPGQLHHFNGQIPSSLEGRAMAALNRFGDKARMASDQKLLNGFHYISQPHAMMFKKPTLSTILSQKGVYGMSFVVGEFISILRPLIYVLLIRKHGIQAWKPWFLSLAIELTGLSFLLYGTSSGTKNGDKLYHLSTPEKDEIKRRKLIWALYVMRDPFFTKHTKHRLEKIENFMNPVPFLGFLTGKIVELLIGAQTRYTYTSGS</sequence>
<dbReference type="PANTHER" id="PTHR13299:SF0">
    <property type="entry name" value="PEROXISOMAL MEMBRANE PROTEIN PEX16"/>
    <property type="match status" value="1"/>
</dbReference>
<comment type="similarity">
    <text evidence="1 2">Belongs to the peroxin-16 family.</text>
</comment>
<evidence type="ECO:0000256" key="2">
    <source>
        <dbReference type="RuleBase" id="RU365003"/>
    </source>
</evidence>
<dbReference type="PANTHER" id="PTHR13299">
    <property type="entry name" value="PEROXISOMAL MEMBRANE PROTEIN PEX16"/>
    <property type="match status" value="1"/>
</dbReference>
<reference evidence="3 4" key="2">
    <citation type="journal article" date="2017" name="Nature">
        <title>The Apostasia genome and the evolution of orchids.</title>
        <authorList>
            <person name="Zhang G.Q."/>
            <person name="Liu K.W."/>
            <person name="Li Z."/>
            <person name="Lohaus R."/>
            <person name="Hsiao Y.Y."/>
            <person name="Niu S.C."/>
            <person name="Wang J.Y."/>
            <person name="Lin Y.C."/>
            <person name="Xu Q."/>
            <person name="Chen L.J."/>
            <person name="Yoshida K."/>
            <person name="Fujiwara S."/>
            <person name="Wang Z.W."/>
            <person name="Zhang Y.Q."/>
            <person name="Mitsuda N."/>
            <person name="Wang M."/>
            <person name="Liu G.H."/>
            <person name="Pecoraro L."/>
            <person name="Huang H.X."/>
            <person name="Xiao X.J."/>
            <person name="Lin M."/>
            <person name="Wu X.Y."/>
            <person name="Wu W.L."/>
            <person name="Chen Y.Y."/>
            <person name="Chang S.B."/>
            <person name="Sakamoto S."/>
            <person name="Ohme-Takagi M."/>
            <person name="Yagi M."/>
            <person name="Zeng S.J."/>
            <person name="Shen C.Y."/>
            <person name="Yeh C.M."/>
            <person name="Luo Y.B."/>
            <person name="Tsai W.C."/>
            <person name="Van de Peer Y."/>
            <person name="Liu Z.J."/>
        </authorList>
    </citation>
    <scope>NUCLEOTIDE SEQUENCE [LARGE SCALE GENOMIC DNA]</scope>
    <source>
        <tissue evidence="3">The whole plant</tissue>
    </source>
</reference>
<dbReference type="AlphaFoldDB" id="A0A2I0W8S2"/>
<evidence type="ECO:0000313" key="4">
    <source>
        <dbReference type="Proteomes" id="UP000233837"/>
    </source>
</evidence>
<evidence type="ECO:0000313" key="3">
    <source>
        <dbReference type="EMBL" id="PKU72051.1"/>
    </source>
</evidence>
<dbReference type="STRING" id="906689.A0A2I0W8S2"/>
<dbReference type="GO" id="GO:0005778">
    <property type="term" value="C:peroxisomal membrane"/>
    <property type="evidence" value="ECO:0007669"/>
    <property type="project" value="UniProtKB-SubCell"/>
</dbReference>
<dbReference type="Proteomes" id="UP000233837">
    <property type="component" value="Unassembled WGS sequence"/>
</dbReference>
<protein>
    <recommendedName>
        <fullName evidence="2">Peroxisomal membrane protein PEX16</fullName>
    </recommendedName>
</protein>
<dbReference type="GO" id="GO:0007031">
    <property type="term" value="P:peroxisome organization"/>
    <property type="evidence" value="ECO:0007669"/>
    <property type="project" value="UniProtKB-KW"/>
</dbReference>
<name>A0A2I0W8S2_9ASPA</name>
<organism evidence="3 4">
    <name type="scientific">Dendrobium catenatum</name>
    <dbReference type="NCBI Taxonomy" id="906689"/>
    <lineage>
        <taxon>Eukaryota</taxon>
        <taxon>Viridiplantae</taxon>
        <taxon>Streptophyta</taxon>
        <taxon>Embryophyta</taxon>
        <taxon>Tracheophyta</taxon>
        <taxon>Spermatophyta</taxon>
        <taxon>Magnoliopsida</taxon>
        <taxon>Liliopsida</taxon>
        <taxon>Asparagales</taxon>
        <taxon>Orchidaceae</taxon>
        <taxon>Epidendroideae</taxon>
        <taxon>Malaxideae</taxon>
        <taxon>Dendrobiinae</taxon>
        <taxon>Dendrobium</taxon>
    </lineage>
</organism>
<proteinExistence type="inferred from homology"/>
<accession>A0A2I0W8S2</accession>
<dbReference type="Pfam" id="PF08610">
    <property type="entry name" value="Pex16"/>
    <property type="match status" value="1"/>
</dbReference>
<keyword evidence="2" id="KW-0962">Peroxisome biogenesis</keyword>
<keyword evidence="4" id="KW-1185">Reference proteome</keyword>
<dbReference type="InterPro" id="IPR013919">
    <property type="entry name" value="Pex16"/>
</dbReference>
<reference evidence="3 4" key="1">
    <citation type="journal article" date="2016" name="Sci. Rep.">
        <title>The Dendrobium catenatum Lindl. genome sequence provides insights into polysaccharide synthase, floral development and adaptive evolution.</title>
        <authorList>
            <person name="Zhang G.Q."/>
            <person name="Xu Q."/>
            <person name="Bian C."/>
            <person name="Tsai W.C."/>
            <person name="Yeh C.M."/>
            <person name="Liu K.W."/>
            <person name="Yoshida K."/>
            <person name="Zhang L.S."/>
            <person name="Chang S.B."/>
            <person name="Chen F."/>
            <person name="Shi Y."/>
            <person name="Su Y.Y."/>
            <person name="Zhang Y.Q."/>
            <person name="Chen L.J."/>
            <person name="Yin Y."/>
            <person name="Lin M."/>
            <person name="Huang H."/>
            <person name="Deng H."/>
            <person name="Wang Z.W."/>
            <person name="Zhu S.L."/>
            <person name="Zhao X."/>
            <person name="Deng C."/>
            <person name="Niu S.C."/>
            <person name="Huang J."/>
            <person name="Wang M."/>
            <person name="Liu G.H."/>
            <person name="Yang H.J."/>
            <person name="Xiao X.J."/>
            <person name="Hsiao Y.Y."/>
            <person name="Wu W.L."/>
            <person name="Chen Y.Y."/>
            <person name="Mitsuda N."/>
            <person name="Ohme-Takagi M."/>
            <person name="Luo Y.B."/>
            <person name="Van de Peer Y."/>
            <person name="Liu Z.J."/>
        </authorList>
    </citation>
    <scope>NUCLEOTIDE SEQUENCE [LARGE SCALE GENOMIC DNA]</scope>
    <source>
        <tissue evidence="3">The whole plant</tissue>
    </source>
</reference>
<gene>
    <name evidence="3" type="primary">PEX16</name>
    <name evidence="3" type="ORF">MA16_Dca007415</name>
</gene>